<dbReference type="RefSeq" id="WP_281095138.1">
    <property type="nucleotide sequence ID" value="NZ_JARYZI010000010.1"/>
</dbReference>
<accession>A0ABT6NFN3</accession>
<keyword evidence="4" id="KW-1185">Reference proteome</keyword>
<keyword evidence="1" id="KW-0677">Repeat</keyword>
<feature type="domain" description="SLH" evidence="2">
    <location>
        <begin position="445"/>
        <end position="508"/>
    </location>
</feature>
<sequence>MKGKWKVSAILMVALLWISSYAYVSHAQVVWMDGGLIGDLMISGTHEYQELCFITGEPVILKGTVKLPTIPTNSDKYSLKYTFSLSNTAKGITLTRDVTFDVTKTTTTGINQTAYEKKLTKYTETITTSAGEFTLGKYTFNDSRLVDNTPAVDYFSGNIISERTYYLDGDYLENQGYVTYIIDAKPIVGYEHLYGNNETLVVKQEIQSYTPNANYDPAVSGSKEYDVWTGTVDVGMSSNKTVNFLYQATDPQSISFRGNYFQVTSEENVLTYKYSLPIVASGKVDTASTKRNTGEVNLSKDVILESKALVTPKIRDIGGHWAENEIFLLTSLQIFDVEKEYFVPSATISRLDFGKAMVVAINGALPEPTSTAIIKRRRPGVETPFLDVMVTDPDYHYIEFIKENDIMAGKNGYFKGSEPLTRAEAITIMIKALGLQYMAPAPPYDTVFTDNKSIPEWSKDYIYMANEIGLVTGTPEGYINPNNWVTKDEAAAMINNFINHLKDYITYDYREKILNR</sequence>
<evidence type="ECO:0000313" key="3">
    <source>
        <dbReference type="EMBL" id="MDH8679245.1"/>
    </source>
</evidence>
<evidence type="ECO:0000259" key="2">
    <source>
        <dbReference type="PROSITE" id="PS51272"/>
    </source>
</evidence>
<evidence type="ECO:0000256" key="1">
    <source>
        <dbReference type="ARBA" id="ARBA00022737"/>
    </source>
</evidence>
<gene>
    <name evidence="3" type="ORF">QE109_13895</name>
</gene>
<feature type="domain" description="SLH" evidence="2">
    <location>
        <begin position="381"/>
        <end position="443"/>
    </location>
</feature>
<reference evidence="3 4" key="1">
    <citation type="submission" date="2023-04" db="EMBL/GenBank/DDBJ databases">
        <title>Fusibacter bizertensis strain WBS, isolated from littoral bottom sediments of the Arctic seas - biochemical and genomic analysis.</title>
        <authorList>
            <person name="Brioukhanov A.L."/>
        </authorList>
    </citation>
    <scope>NUCLEOTIDE SEQUENCE [LARGE SCALE GENOMIC DNA]</scope>
    <source>
        <strain evidence="3 4">WBS</strain>
    </source>
</reference>
<dbReference type="EMBL" id="JARYZI010000010">
    <property type="protein sequence ID" value="MDH8679245.1"/>
    <property type="molecule type" value="Genomic_DNA"/>
</dbReference>
<dbReference type="Proteomes" id="UP001158045">
    <property type="component" value="Unassembled WGS sequence"/>
</dbReference>
<protein>
    <submittedName>
        <fullName evidence="3">S-layer homology domain-containing protein</fullName>
    </submittedName>
</protein>
<evidence type="ECO:0000313" key="4">
    <source>
        <dbReference type="Proteomes" id="UP001158045"/>
    </source>
</evidence>
<name>A0ABT6NFN3_9FIRM</name>
<dbReference type="PROSITE" id="PS51272">
    <property type="entry name" value="SLH"/>
    <property type="match status" value="2"/>
</dbReference>
<organism evidence="3 4">
    <name type="scientific">Fusibacter bizertensis</name>
    <dbReference type="NCBI Taxonomy" id="1488331"/>
    <lineage>
        <taxon>Bacteria</taxon>
        <taxon>Bacillati</taxon>
        <taxon>Bacillota</taxon>
        <taxon>Clostridia</taxon>
        <taxon>Eubacteriales</taxon>
        <taxon>Eubacteriales Family XII. Incertae Sedis</taxon>
        <taxon>Fusibacter</taxon>
    </lineage>
</organism>
<dbReference type="InterPro" id="IPR001119">
    <property type="entry name" value="SLH_dom"/>
</dbReference>
<proteinExistence type="predicted"/>
<dbReference type="Pfam" id="PF00395">
    <property type="entry name" value="SLH"/>
    <property type="match status" value="2"/>
</dbReference>
<comment type="caution">
    <text evidence="3">The sequence shown here is derived from an EMBL/GenBank/DDBJ whole genome shotgun (WGS) entry which is preliminary data.</text>
</comment>